<organism evidence="1 2">
    <name type="scientific">Austropuccinia psidii MF-1</name>
    <dbReference type="NCBI Taxonomy" id="1389203"/>
    <lineage>
        <taxon>Eukaryota</taxon>
        <taxon>Fungi</taxon>
        <taxon>Dikarya</taxon>
        <taxon>Basidiomycota</taxon>
        <taxon>Pucciniomycotina</taxon>
        <taxon>Pucciniomycetes</taxon>
        <taxon>Pucciniales</taxon>
        <taxon>Sphaerophragmiaceae</taxon>
        <taxon>Austropuccinia</taxon>
    </lineage>
</organism>
<evidence type="ECO:0000313" key="1">
    <source>
        <dbReference type="EMBL" id="MBW0509649.1"/>
    </source>
</evidence>
<gene>
    <name evidence="1" type="ORF">O181_049364</name>
</gene>
<keyword evidence="2" id="KW-1185">Reference proteome</keyword>
<dbReference type="EMBL" id="AVOT02021062">
    <property type="protein sequence ID" value="MBW0509649.1"/>
    <property type="molecule type" value="Genomic_DNA"/>
</dbReference>
<evidence type="ECO:0000313" key="2">
    <source>
        <dbReference type="Proteomes" id="UP000765509"/>
    </source>
</evidence>
<comment type="caution">
    <text evidence="1">The sequence shown here is derived from an EMBL/GenBank/DDBJ whole genome shotgun (WGS) entry which is preliminary data.</text>
</comment>
<proteinExistence type="predicted"/>
<accession>A0A9Q3HNQ4</accession>
<reference evidence="1" key="1">
    <citation type="submission" date="2021-03" db="EMBL/GenBank/DDBJ databases">
        <title>Draft genome sequence of rust myrtle Austropuccinia psidii MF-1, a brazilian biotype.</title>
        <authorList>
            <person name="Quecine M.C."/>
            <person name="Pachon D.M.R."/>
            <person name="Bonatelli M.L."/>
            <person name="Correr F.H."/>
            <person name="Franceschini L.M."/>
            <person name="Leite T.F."/>
            <person name="Margarido G.R.A."/>
            <person name="Almeida C.A."/>
            <person name="Ferrarezi J.A."/>
            <person name="Labate C.A."/>
        </authorList>
    </citation>
    <scope>NUCLEOTIDE SEQUENCE</scope>
    <source>
        <strain evidence="1">MF-1</strain>
    </source>
</reference>
<protein>
    <submittedName>
        <fullName evidence="1">Uncharacterized protein</fullName>
    </submittedName>
</protein>
<dbReference type="Proteomes" id="UP000765509">
    <property type="component" value="Unassembled WGS sequence"/>
</dbReference>
<sequence length="188" mass="21830">MEDMIIRTRIGKNWTRNSIQSKIISNTSKEERRPERHVLKCNKCGRNSQLANTCTKNTEINEVKVIEEVQCAEEKEESEQDSEISDEKPAEHYPIKKITDFFEVTEVHPQFPQYSEDCYNLINIQEARMCKTKPTKEKGYTAGESCIKSILMNDVEAKVNLDTGAFCTCLGKDQLQFIISEWKTIYYQ</sequence>
<dbReference type="OrthoDB" id="2507294at2759"/>
<dbReference type="AlphaFoldDB" id="A0A9Q3HNQ4"/>
<name>A0A9Q3HNQ4_9BASI</name>